<dbReference type="EMBL" id="CP012808">
    <property type="protein sequence ID" value="ALH95585.1"/>
    <property type="molecule type" value="Genomic_DNA"/>
</dbReference>
<accession>A0A0N9VZG8</accession>
<protein>
    <submittedName>
        <fullName evidence="1">Methyltransferase</fullName>
    </submittedName>
</protein>
<dbReference type="RefSeq" id="WP_054581476.1">
    <property type="nucleotide sequence ID" value="NZ_CP012808.1"/>
</dbReference>
<dbReference type="GO" id="GO:0032259">
    <property type="term" value="P:methylation"/>
    <property type="evidence" value="ECO:0007669"/>
    <property type="project" value="UniProtKB-KW"/>
</dbReference>
<proteinExistence type="predicted"/>
<dbReference type="GO" id="GO:0008168">
    <property type="term" value="F:methyltransferase activity"/>
    <property type="evidence" value="ECO:0007669"/>
    <property type="project" value="UniProtKB-KW"/>
</dbReference>
<keyword evidence="1" id="KW-0489">Methyltransferase</keyword>
<keyword evidence="2" id="KW-1185">Reference proteome</keyword>
<dbReference type="SUPFAM" id="SSF53335">
    <property type="entry name" value="S-adenosyl-L-methionine-dependent methyltransferases"/>
    <property type="match status" value="1"/>
</dbReference>
<name>A0A0N9VZG8_9GAMM</name>
<dbReference type="REBASE" id="128275">
    <property type="entry name" value="M.Asp114ORF8630P"/>
</dbReference>
<dbReference type="AlphaFoldDB" id="A0A0N9VZG8"/>
<dbReference type="KEGG" id="aei:AOY20_08630"/>
<gene>
    <name evidence="1" type="ORF">AOY20_08630</name>
</gene>
<dbReference type="InterPro" id="IPR029063">
    <property type="entry name" value="SAM-dependent_MTases_sf"/>
</dbReference>
<keyword evidence="1" id="KW-0808">Transferase</keyword>
<dbReference type="Gene3D" id="3.40.50.150">
    <property type="entry name" value="Vaccinia Virus protein VP39"/>
    <property type="match status" value="1"/>
</dbReference>
<evidence type="ECO:0000313" key="1">
    <source>
        <dbReference type="EMBL" id="ALH95585.1"/>
    </source>
</evidence>
<sequence>MPLYSSAIAFTASTWVLNSQNENVVFGDIRTENHILCDGRSLEVSPDVEMDFRNMPFDDGQFKLVVFDPPHLVRAGKQSWLALKYGKLENDWREDLRKGFSECFRVLATDGVLIFKWNETQIKVSEILKLTDQKPLFGHISGKRANTHWMTFIKVERLKEVC</sequence>
<organism evidence="1 2">
    <name type="scientific">Acinetobacter equi</name>
    <dbReference type="NCBI Taxonomy" id="1324350"/>
    <lineage>
        <taxon>Bacteria</taxon>
        <taxon>Pseudomonadati</taxon>
        <taxon>Pseudomonadota</taxon>
        <taxon>Gammaproteobacteria</taxon>
        <taxon>Moraxellales</taxon>
        <taxon>Moraxellaceae</taxon>
        <taxon>Acinetobacter</taxon>
    </lineage>
</organism>
<dbReference type="Proteomes" id="UP000064939">
    <property type="component" value="Chromosome"/>
</dbReference>
<reference evidence="1 2" key="1">
    <citation type="journal article" date="2015" name="Int. J. Syst. Evol. Microbiol.">
        <title>Acinetobacter equi sp. nov. isolated from horse faeces.</title>
        <authorList>
            <person name="Poppel M.T."/>
            <person name="Skiebe E."/>
            <person name="Laue M."/>
            <person name="Bergmann H."/>
            <person name="Ebersberger I."/>
            <person name="Garn T."/>
            <person name="Fruth A."/>
            <person name="Baumgardt S."/>
            <person name="Busse H.J."/>
            <person name="Wilharm G."/>
        </authorList>
    </citation>
    <scope>NUCLEOTIDE SEQUENCE [LARGE SCALE GENOMIC DNA]</scope>
    <source>
        <strain evidence="1 2">114</strain>
    </source>
</reference>
<dbReference type="STRING" id="1324350.AOY20_08630"/>
<dbReference type="OrthoDB" id="8781114at2"/>
<evidence type="ECO:0000313" key="2">
    <source>
        <dbReference type="Proteomes" id="UP000064939"/>
    </source>
</evidence>